<keyword evidence="4" id="KW-0560">Oxidoreductase</keyword>
<evidence type="ECO:0000256" key="10">
    <source>
        <dbReference type="ARBA" id="ARBA00048873"/>
    </source>
</evidence>
<protein>
    <recommendedName>
        <fullName evidence="8">Dihydromonapterin reductase</fullName>
        <ecNumber evidence="1">1.5.1.3</ecNumber>
        <ecNumber evidence="7">1.5.1.50</ecNumber>
    </recommendedName>
    <alternativeName>
        <fullName evidence="9">Dihydrofolate reductase</fullName>
    </alternativeName>
</protein>
<evidence type="ECO:0000313" key="12">
    <source>
        <dbReference type="EMBL" id="MFC3852625.1"/>
    </source>
</evidence>
<organism evidence="12 13">
    <name type="scientific">Saccharospirillum mangrovi</name>
    <dbReference type="NCBI Taxonomy" id="2161747"/>
    <lineage>
        <taxon>Bacteria</taxon>
        <taxon>Pseudomonadati</taxon>
        <taxon>Pseudomonadota</taxon>
        <taxon>Gammaproteobacteria</taxon>
        <taxon>Oceanospirillales</taxon>
        <taxon>Saccharospirillaceae</taxon>
        <taxon>Saccharospirillum</taxon>
    </lineage>
</organism>
<evidence type="ECO:0000256" key="9">
    <source>
        <dbReference type="ARBA" id="ARBA00042299"/>
    </source>
</evidence>
<comment type="similarity">
    <text evidence="6">Belongs to the short-chain dehydrogenases/reductases (SDR) family. FolM subfamily.</text>
</comment>
<evidence type="ECO:0000256" key="2">
    <source>
        <dbReference type="ARBA" id="ARBA00022563"/>
    </source>
</evidence>
<evidence type="ECO:0000256" key="1">
    <source>
        <dbReference type="ARBA" id="ARBA00012856"/>
    </source>
</evidence>
<dbReference type="PROSITE" id="PS00061">
    <property type="entry name" value="ADH_SHORT"/>
    <property type="match status" value="1"/>
</dbReference>
<dbReference type="Proteomes" id="UP001595617">
    <property type="component" value="Unassembled WGS sequence"/>
</dbReference>
<keyword evidence="3" id="KW-0521">NADP</keyword>
<dbReference type="Pfam" id="PF13561">
    <property type="entry name" value="adh_short_C2"/>
    <property type="match status" value="1"/>
</dbReference>
<gene>
    <name evidence="12" type="ORF">ACFOOG_07255</name>
</gene>
<dbReference type="EC" id="1.5.1.50" evidence="7"/>
<dbReference type="PANTHER" id="PTHR43639">
    <property type="entry name" value="OXIDOREDUCTASE, SHORT-CHAIN DEHYDROGENASE/REDUCTASE FAMILY (AFU_ORTHOLOGUE AFUA_5G02870)"/>
    <property type="match status" value="1"/>
</dbReference>
<proteinExistence type="inferred from homology"/>
<dbReference type="InterPro" id="IPR036291">
    <property type="entry name" value="NAD(P)-bd_dom_sf"/>
</dbReference>
<dbReference type="InterPro" id="IPR020904">
    <property type="entry name" value="Sc_DH/Rdtase_CS"/>
</dbReference>
<evidence type="ECO:0000313" key="13">
    <source>
        <dbReference type="Proteomes" id="UP001595617"/>
    </source>
</evidence>
<dbReference type="SUPFAM" id="SSF51735">
    <property type="entry name" value="NAD(P)-binding Rossmann-fold domains"/>
    <property type="match status" value="1"/>
</dbReference>
<sequence length="236" mass="25898">MKVVITGVGRRLGFELAQHFLTQGHQVIGTYRQSYPEIATLDSMGAELYPLELTDRTAVQQFADDIAHKHPSIDVLIHNASAFSPTPDDRTQALTDFDTFSSVHIQVPFILNETLRDNLANSTYQHGNIIHLTDIYVQKPSPKFRLYCASKAALQSLNDSYAISLAPKIRVNAILPGPLAFLPEHSEAAKKQVLAATPLQTLGGFSPVIQTVDYIINNPYLTGASIRVDGGRSLAM</sequence>
<comment type="caution">
    <text evidence="12">The sequence shown here is derived from an EMBL/GenBank/DDBJ whole genome shotgun (WGS) entry which is preliminary data.</text>
</comment>
<keyword evidence="13" id="KW-1185">Reference proteome</keyword>
<reference evidence="13" key="1">
    <citation type="journal article" date="2019" name="Int. J. Syst. Evol. Microbiol.">
        <title>The Global Catalogue of Microorganisms (GCM) 10K type strain sequencing project: providing services to taxonomists for standard genome sequencing and annotation.</title>
        <authorList>
            <consortium name="The Broad Institute Genomics Platform"/>
            <consortium name="The Broad Institute Genome Sequencing Center for Infectious Disease"/>
            <person name="Wu L."/>
            <person name="Ma J."/>
        </authorList>
    </citation>
    <scope>NUCLEOTIDE SEQUENCE [LARGE SCALE GENOMIC DNA]</scope>
    <source>
        <strain evidence="13">IBRC 10765</strain>
    </source>
</reference>
<dbReference type="PANTHER" id="PTHR43639:SF6">
    <property type="entry name" value="DIHYDROMONAPTERIN REDUCTASE"/>
    <property type="match status" value="1"/>
</dbReference>
<accession>A0ABV7ZWR5</accession>
<dbReference type="RefSeq" id="WP_380695011.1">
    <property type="nucleotide sequence ID" value="NZ_JBHRYR010000003.1"/>
</dbReference>
<dbReference type="EMBL" id="JBHRYR010000003">
    <property type="protein sequence ID" value="MFC3852625.1"/>
    <property type="molecule type" value="Genomic_DNA"/>
</dbReference>
<evidence type="ECO:0000256" key="4">
    <source>
        <dbReference type="ARBA" id="ARBA00023002"/>
    </source>
</evidence>
<evidence type="ECO:0000256" key="6">
    <source>
        <dbReference type="ARBA" id="ARBA00038212"/>
    </source>
</evidence>
<dbReference type="PRINTS" id="PR00081">
    <property type="entry name" value="GDHRDH"/>
</dbReference>
<evidence type="ECO:0000256" key="5">
    <source>
        <dbReference type="ARBA" id="ARBA00037508"/>
    </source>
</evidence>
<evidence type="ECO:0000256" key="8">
    <source>
        <dbReference type="ARBA" id="ARBA00039631"/>
    </source>
</evidence>
<evidence type="ECO:0000256" key="11">
    <source>
        <dbReference type="ARBA" id="ARBA00049376"/>
    </source>
</evidence>
<dbReference type="InterPro" id="IPR002347">
    <property type="entry name" value="SDR_fam"/>
</dbReference>
<name>A0ABV7ZWR5_9GAMM</name>
<evidence type="ECO:0000256" key="3">
    <source>
        <dbReference type="ARBA" id="ARBA00022857"/>
    </source>
</evidence>
<evidence type="ECO:0000256" key="7">
    <source>
        <dbReference type="ARBA" id="ARBA00039145"/>
    </source>
</evidence>
<keyword evidence="2" id="KW-0554">One-carbon metabolism</keyword>
<dbReference type="PRINTS" id="PR00080">
    <property type="entry name" value="SDRFAMILY"/>
</dbReference>
<dbReference type="EC" id="1.5.1.3" evidence="1"/>
<comment type="catalytic activity">
    <reaction evidence="11">
        <text>7,8-dihydromonapterin + NADPH + H(+) = 5,6,7,8-tetrahydromonapterin + NADP(+)</text>
        <dbReference type="Rhea" id="RHEA:34847"/>
        <dbReference type="ChEBI" id="CHEBI:15378"/>
        <dbReference type="ChEBI" id="CHEBI:57783"/>
        <dbReference type="ChEBI" id="CHEBI:58349"/>
        <dbReference type="ChEBI" id="CHEBI:71175"/>
        <dbReference type="ChEBI" id="CHEBI:71177"/>
        <dbReference type="EC" id="1.5.1.50"/>
    </reaction>
</comment>
<comment type="function">
    <text evidence="5">Catalyzes the reduction of dihydromonapterin to tetrahydromonapterin. Also has lower activity with dihydrofolate.</text>
</comment>
<comment type="catalytic activity">
    <reaction evidence="10">
        <text>(6S)-5,6,7,8-tetrahydrofolate + NADP(+) = 7,8-dihydrofolate + NADPH + H(+)</text>
        <dbReference type="Rhea" id="RHEA:15009"/>
        <dbReference type="ChEBI" id="CHEBI:15378"/>
        <dbReference type="ChEBI" id="CHEBI:57451"/>
        <dbReference type="ChEBI" id="CHEBI:57453"/>
        <dbReference type="ChEBI" id="CHEBI:57783"/>
        <dbReference type="ChEBI" id="CHEBI:58349"/>
        <dbReference type="EC" id="1.5.1.3"/>
    </reaction>
</comment>
<dbReference type="Gene3D" id="3.40.50.720">
    <property type="entry name" value="NAD(P)-binding Rossmann-like Domain"/>
    <property type="match status" value="1"/>
</dbReference>